<feature type="region of interest" description="Disordered" evidence="2">
    <location>
        <begin position="3252"/>
        <end position="3411"/>
    </location>
</feature>
<protein>
    <submittedName>
        <fullName evidence="3">Uncharacterized protein</fullName>
    </submittedName>
</protein>
<dbReference type="VEuPathDB" id="PlasmoDB:PVP01_0913800"/>
<feature type="compositionally biased region" description="Polar residues" evidence="2">
    <location>
        <begin position="4018"/>
        <end position="4035"/>
    </location>
</feature>
<evidence type="ECO:0000256" key="2">
    <source>
        <dbReference type="SAM" id="MobiDB-lite"/>
    </source>
</evidence>
<feature type="compositionally biased region" description="Acidic residues" evidence="2">
    <location>
        <begin position="3897"/>
        <end position="3911"/>
    </location>
</feature>
<accession>A0A564ZUU5</accession>
<organism evidence="3 4">
    <name type="scientific">Plasmodium vivax</name>
    <name type="common">malaria parasite P. vivax</name>
    <dbReference type="NCBI Taxonomy" id="5855"/>
    <lineage>
        <taxon>Eukaryota</taxon>
        <taxon>Sar</taxon>
        <taxon>Alveolata</taxon>
        <taxon>Apicomplexa</taxon>
        <taxon>Aconoidasida</taxon>
        <taxon>Haemosporida</taxon>
        <taxon>Plasmodiidae</taxon>
        <taxon>Plasmodium</taxon>
        <taxon>Plasmodium (Plasmodium)</taxon>
    </lineage>
</organism>
<feature type="compositionally biased region" description="Polar residues" evidence="2">
    <location>
        <begin position="2248"/>
        <end position="2260"/>
    </location>
</feature>
<feature type="region of interest" description="Disordered" evidence="2">
    <location>
        <begin position="502"/>
        <end position="521"/>
    </location>
</feature>
<feature type="region of interest" description="Disordered" evidence="2">
    <location>
        <begin position="3979"/>
        <end position="4042"/>
    </location>
</feature>
<feature type="compositionally biased region" description="Basic and acidic residues" evidence="2">
    <location>
        <begin position="3593"/>
        <end position="3614"/>
    </location>
</feature>
<feature type="region of interest" description="Disordered" evidence="2">
    <location>
        <begin position="5242"/>
        <end position="5263"/>
    </location>
</feature>
<reference evidence="4" key="1">
    <citation type="submission" date="2016-07" db="EMBL/GenBank/DDBJ databases">
        <authorList>
            <consortium name="Pathogen Informatics"/>
        </authorList>
    </citation>
    <scope>NUCLEOTIDE SEQUENCE [LARGE SCALE GENOMIC DNA]</scope>
</reference>
<dbReference type="VEuPathDB" id="PlasmoDB:PVW1_090018300"/>
<dbReference type="OrthoDB" id="392230at2759"/>
<feature type="region of interest" description="Disordered" evidence="2">
    <location>
        <begin position="2240"/>
        <end position="2260"/>
    </location>
</feature>
<evidence type="ECO:0000313" key="4">
    <source>
        <dbReference type="Proteomes" id="UP000220605"/>
    </source>
</evidence>
<keyword evidence="1" id="KW-0175">Coiled coil</keyword>
<feature type="compositionally biased region" description="Polar residues" evidence="2">
    <location>
        <begin position="3873"/>
        <end position="3885"/>
    </location>
</feature>
<feature type="compositionally biased region" description="Basic and acidic residues" evidence="2">
    <location>
        <begin position="3651"/>
        <end position="3671"/>
    </location>
</feature>
<feature type="compositionally biased region" description="Basic and acidic residues" evidence="2">
    <location>
        <begin position="3345"/>
        <end position="3354"/>
    </location>
</feature>
<feature type="region of interest" description="Disordered" evidence="2">
    <location>
        <begin position="3591"/>
        <end position="3696"/>
    </location>
</feature>
<name>A0A564ZUU5_PLAVI</name>
<feature type="region of interest" description="Disordered" evidence="2">
    <location>
        <begin position="3868"/>
        <end position="3923"/>
    </location>
</feature>
<feature type="compositionally biased region" description="Low complexity" evidence="2">
    <location>
        <begin position="814"/>
        <end position="828"/>
    </location>
</feature>
<feature type="compositionally biased region" description="Polar residues" evidence="2">
    <location>
        <begin position="3672"/>
        <end position="3696"/>
    </location>
</feature>
<dbReference type="VEuPathDB" id="PlasmoDB:PVX_091300"/>
<feature type="compositionally biased region" description="Basic and acidic residues" evidence="2">
    <location>
        <begin position="502"/>
        <end position="519"/>
    </location>
</feature>
<evidence type="ECO:0000313" key="3">
    <source>
        <dbReference type="EMBL" id="VUZ95790.1"/>
    </source>
</evidence>
<feature type="compositionally biased region" description="Polar residues" evidence="2">
    <location>
        <begin position="709"/>
        <end position="732"/>
    </location>
</feature>
<feature type="compositionally biased region" description="Basic and acidic residues" evidence="2">
    <location>
        <begin position="800"/>
        <end position="809"/>
    </location>
</feature>
<feature type="compositionally biased region" description="Low complexity" evidence="2">
    <location>
        <begin position="4609"/>
        <end position="4620"/>
    </location>
</feature>
<feature type="compositionally biased region" description="Low complexity" evidence="2">
    <location>
        <begin position="762"/>
        <end position="777"/>
    </location>
</feature>
<evidence type="ECO:0000256" key="1">
    <source>
        <dbReference type="SAM" id="Coils"/>
    </source>
</evidence>
<feature type="region of interest" description="Disordered" evidence="2">
    <location>
        <begin position="800"/>
        <end position="839"/>
    </location>
</feature>
<feature type="compositionally biased region" description="Basic and acidic residues" evidence="2">
    <location>
        <begin position="3629"/>
        <end position="3641"/>
    </location>
</feature>
<dbReference type="EMBL" id="LT635620">
    <property type="protein sequence ID" value="VUZ95790.1"/>
    <property type="molecule type" value="Genomic_DNA"/>
</dbReference>
<proteinExistence type="predicted"/>
<feature type="compositionally biased region" description="Polar residues" evidence="2">
    <location>
        <begin position="3394"/>
        <end position="3411"/>
    </location>
</feature>
<feature type="region of interest" description="Disordered" evidence="2">
    <location>
        <begin position="3716"/>
        <end position="3736"/>
    </location>
</feature>
<gene>
    <name evidence="3" type="ORF">PVP01_0913800</name>
</gene>
<dbReference type="VEuPathDB" id="PlasmoDB:PVPAM_090017900"/>
<feature type="region of interest" description="Disordered" evidence="2">
    <location>
        <begin position="624"/>
        <end position="786"/>
    </location>
</feature>
<sequence length="5594" mass="649060">MVRPPPDFPLAEPQGNTLVQRYSYGGFLNLQKLLSNANINLVQDIGTQKSVSSLVAKLREFRKYNENVYEKFSNSCSTFVEKLYTETYLNIDKSLAQINELLIKEVKHLLLTKSDMITDEGKAKEERFKKNLVDKLYEEFLQQEKSEKGENTLLYFNKINMASKFRKFFDLYSIDDPEANEIILSLIQTDTSNIKVDHKSVLKSFDDILNSTKPHVFLKSFFSGNEEVVNDSFLRTYWMCLKNLHQYFKSYNSHVLPVLGEDFKNVIFKYLDDVVCNNKAKMIQDDQASYFLNIHHFFDTFVTLIISKVHNSKVTILNENGILISIRINTLPDKTIQLVSTKYYSGTLIPHRVFDDVTYLLVHEDFPILEHLHNFEITTISADGASMHSSDNKYSLMNESVKISSVTSQENEEITKCIKEELHHSSKKKEKTSSSYYKSVGDILAKYSGRNKITKNDIYLLLLNMVRGNLTNLSLLFSLEIINYLDEYCEDVELDDEELEDIHSGDPHLGRDIPGDQSRKEKKHKMYYNDVGFNFPQSDKRELEEDNLYSGSMENVSYNQFYENPKLKGLYDSISNISAPPDADVSNLKATARQTLSSDEMNFKMMSSLHSSSYKASHPDMKKMFSPYEESQGGASFPSLSSLSSIPQGNSLDDMPDASSQASTSNLSKSSSRSFPNLSKQWASESSPDLSPDSSSDSSSSGSPNVSPHLSTSSMADGASDSATQAGSNLSLEQDGEYSSRWSMRKGGEDHLGEGSHSGRTSPSYASSMASFSSGRSTPSESLEFATASSSMESLYKDVNEEPFGDKPSSKYTSMSSLSENRRMSSSLGSFTEGEDPYDSRNDLKWKSLDKFSTLSIPNLRSENSDSTNEQENYERNNKEITNNAWYLRTICRKKKIMEKEKLKSVKELKNDLLRTKYSVFKKNVLFLNEANLKNIFESTFFDSVQMKNAIIRIMSSYEIDNLQSILNVNMSDLNTHFFHLRNIFLNKKKVLSFFNLNTSQNVISKIETKFYSVFTTVWFHYTNYLWKVLDIFGVPELRLLSSMYHSLVMTNRDENHLNLLNYFGFTDVFMIYLLVIRLRRNVYYINQNKAFDVQNASLLKVDPLHIARGYNGYFYVFRNNCGAKFLSTNLDSKNKIDAGFGLHFYAVKSIDKSIFSASHWSESDFEGETKLSLAKKSISSLLESIEHGSISYNINGNTDTEKYSFLTIYRNENASNINDFPALITAIMCGQLYDINLVKECIKKDEVFFSFTNKMNSIVYNFYNNSTSFKNSTFISARQSYENVFSDFYNNEKILLGTLLLYLEGMKRDVASLSNENEIRYHFSFVYNLIKMHILKKSVFTYKTQSQLYALEEIMFKYKLYSEKIASALTLLNDLNRGNEQFIEVLDTISLIFYRMKVEELSLAIGQGVPEAHTEILILDLMDVINIVAFFHKVLNKIEVTKALEDLIDKEKVIRLHIEEIIDVVKKIFESYDNYYYDIIGDDIRNVITETLLKKMKNLFINYKRFINEESKKLSSKFLKNLKKKKSFLLFEGPITYNFPIDISYGKVKNFEQIFFLDLIEYSYSDYTSSHLKYAQEKADEQNNTMSKLIERVKKISLLYHAFDIPKEYNEKLFSYIFEFSQQGSVNKSFVQRSKLWGRNVPEESYAKLCIVNLQRLLRYYFESSRIHKLVDFMLKYDEIKIGIKKPLKEGKGSTSLYLCIRDQWLYKHSFQNMKSYLSNIKMKFNFNVEDVKTCAKQNNGYPHLNTLTHAMVNILAYELHNIFHKTEKFDSMFSLMDVKKNDISSKLLFQISNVLNMKQKIAIFYYSKNALLHLTEILSQHFKERIIYLSDNMKGGYDVYSFNPARRKGGNKVIILKEGHTFKVYNQSSPLFSYEMHHLRDTSTFHIYYEELVKVKNYLAALESEYSESPGTSAEGIHTAIRGHNTEKNYTNIQQMILALMERKDVGNAKKVVLRNLIDLDIVKHRSKRVKNNYLHLLYLEVFSLFGFGPYSDLDNLLKDLFLCDKGLLQWFKSSLSEVRKDASDEDSYNKLRIFVSALRYMIKKLDSTLSKNTLEKHELENALQLFKKKKEDVVPFDFENIIPHFLKKKKKKIKYNSSGNKIEEFKIDEKVKDQILAEIEQYKFSIPSDDMKAYYFISLIGLGYSYIQKFNSLGLGLYSSVSSSNVITLRKLFNLFYVNELTDVINLITHIIMNVYMKFFYKSKDFLKDAEVNLSKEKKKQFGEIILSKDSVNVDPLDWKKDQQSGDTTGKENSSSDKSFTVQGYYLNYVIKNAYDFFYTVFKCSHDKPCFLEKDESAEETVKKYLRENPFNKKMIWLIPILSNHFRSSISILYMDDRDIRLYKYQDDSAMKFSIQILVQNGEMFLILPTYFIHMNILSIITNTLIKNENDATHNERSLSPLYSRVSGCVLILDESIKSTTNSDEYYKTYFEIIEEKINLFLQKKMHMYSLLVSIREDVLNFKYFIYYENFVKFLKLMDYFISVLNSKLQLNVDFTFEDIFNSPNTLVKYSINNIINFIEKDNYNIFGIEIKKFYTNIFQIHSHKKYQSSSYLRLLDFLLSTIKVEIDAQNKQIEMSYNLIENMRKRHYVQNLKSLESLIICEHIKIISNIMKYIEINLDNIVNHIVFKSETLLVEHETINKVQIIHECCLKYDFNELGATELTKKYFKELERRSIKILNYTKSLERLSDEELDYEEWYSIASKIQVDHFKKNELVYFKNLKESPFWKNGAKYFTEEVVRKKLKEHKLYIEEKDIKRLSNNKLTYSEYKDLLYDVKIVSITEKDLDAMLVNREQYAISIVWKFFNTEICVNGNDIHFEDIYSKLKNYKMDLKYLSLLKKEDVYNLFNAIVIFHRLVESIDEQTFNQYKSYRMTNIIFDELMRRGVYISGDSLITKEYIESIFNYDMWRRDIKHVKVSNILIRSLVPTKYVNYYSTAPIFKILRFFVNSRLNVRLVNVLAYVIYNILKLGNTKDDIFKIIMTEGLLRGSLDVIRLILIKLNISLDGLTTTVTTLLTNLHYLFEYGFVQDILERIDYRRMFSNLFFLLHNLVEQFYFKAILDFLLGYPFIVDFIKKNEEKIKEILINFKRFFLLNFGTYVNFFQQLYDSIETKFLTYIKYYATKMLNHFLPFSSDLIEKITQIEMQRISLLEFISFRDEESIISIYQNVIALLQDEDFMVDLRVSTINKHKEYFSGGKSVKISEAELLDSLYNKYHELFPSNGALHSGLKRGSKAGPSAVAPQVSAPSFLQKGTLHLKNKKEKKTNNKRLLNGDGSGFSNAPSPLGNHLPGRDSPTGGGSASKRKGEAKHLGGFSSPGDGPLLGKPFNRGLSHLFSNTKWTRSGKREKSRQTGEGEPGPAAGKKKQNTEGEPEPTAEKAHQKTKKLHKESNPKESATNRMSGHTQNNLETSFLENKTTSTVKNYYLIESNRYRTLSCLEKMFLHSFDSNSNAGEDRAKICSSLYSQNWTQKVRTVLMKKLNERGVHTYGYTHDLLLTTKVKGEKCELHFKLHIGHDNKYTLKKQKYKNAIVDFNIFRENNELCFLIINSKKRRDKNVFVCYHADLVPFYRTYDVSNYLNKVFSEIDSVDTSKMSEENEAANEKDKTNLNDMHKYPFNIIGSDEAGETNEGRKDGEAKGADWEQSVYVEGPRGRNDTTDKSAKGRENDTNVRDSTPSRNDQVSLKINPSSQKKGALRNTFNDTLNNIKSGINKIKDKVKSRRKGEENNDDSNDNIGKMKDALKYLTEKKIINQLLEFEYFHSIKWTSNIFSVTIDNMKGSNENIKLVLELGDYNIKTYYEVDIKYGPNVQALQKLDYFIKKSNVTDMIAQRLKKYTKLNFMLKHIFRFNHEIKNVSYIKSRAVAERAVEPANGPQSGVENRQSGSLPVDKRLKGEGSDDEGYDDDDEEDDLEKSTSHGSDSEQPFQEYIKFTWHKEHNKQRVEAILAVKAINPLKLKNDNSEILCETNVDIKNVLKVFRPPEGSEGGETVQNDDGTEAERDHSKGTPPAETPAADFTPDSTPDSTPDFTPDSTPDFTPDFTPELISKTDVEQIRRNNTKEKFFTDYATYFSKIYPLTEEENYFVKTRMERNYALLKYRLILLSVIIIKSNNLSNLKKMSSLSDDYLRNNYKLYKNIEFHQNKLFQKKYVYIDNKHYIIKKKLECLIGLDFYKSLKTSLERKNILQSFLEDLTAEVSNINRFFYKYYYNDNSNIHSSSFYMDKLKNVKSLCPLVFDLMSKEKINISDTSKVDTSVRLPNTKEVEYEIEQCERRVGFYGSNILFFGKELDDSIGKKKIENIAMFSYECEKSIFNSKNLSELDDYHKNFCINVFENELEERDEQFRPNTEWIDMLYNTFSSKKNHNYTGNNYSEIRCFGFADRDELKEYEKKKEAKCKVTILSRTLNVLQQFINKYYKMKKDGINNGNAYNVYALFKNIYTVMIYKLMYETRPFKPLRVQQKLNLVGNKYTKLLYKKGNYSKFVKHMLDKTSTLYLEIELLYNEHVFLRNISFPSESVDILMFTHKPFSDDAYGYRLLANPNENINEGEENTKVYSFFVLILIGYYPEIQKSLLQVAENADLIYKLLDINVEEIKKIIQASQKGNDQGSGRDGSTSSPGGSSSMENGTFSIFDNMDKSQFGIAGKFANPLGTLYNFIFSKSEDADSGGRASPPSMVYTDGMNVNTHRGDPAGGAPGFSTEYPSVSPTGAPTFASNAASTSSASYTAAPSTPSPMSAPPKAYEINDFTWMEKEQIDSIKRLIVQHELVDYFMKGIKLMNLNSYLRNDNYLDAFKKALNEELKKKNFYHHFIKTSPLFHFDFYKVHHLLLFAFYYAFSDIIRTRRQYVNLESSINRIIDNNKSVYMYRTKGYKSIKLDPEKRVSLNKDHEEIAKFIYNNAIQYRFVHRENPDHVLFQFSEEQIDELMIILNNKKKQIYTANDLAEITSFVEIMVENYIYILNNYPSNFSLSKHSSFYENFMKNVKQYFFSYNKKNNLLYIINQRDVNYNMQTIKHIREKSTVINMIKSVLEFVFLASTRSYTVDRAIKQIISINEEPTLKRGPHLKHFKKVSTLPGASDRYAFLQSVNRDTTLDKRKCHRGGFPNVVKMGRHTEEENADTTAITSMRTNDKRSGCCRCCRKKCLTVNKRNNPNMRLNNYPMVPEVKDKRGRCAPLCEGRGHFREAPTKVRIINPKKRGEPGKRPPWDNTLYAFYDKKGRKIIYMGGAKRGGTRNCASVRSPGVGLQGASCDEEVNGEEVSDEEVNYEEVNDDGVTDSEMEHYGVNLGEVNRDAADTTQSTDKAQSADTLAIARAIEYNFTEHEHKKNSDSSIVESLFGSRMSNMYSKLKGGVFSFTFVHGFDFFLRNSLYFYRKNLISKYITHYAKTNVMQSLDMLFLIVRDHELKTSITNTYSIKHSLFDICLFNFQNLSISLKNILNLIDEDKVEKILSDIIAVIHMKYTGNARFIENLIKNLNYALSKNITLKKLFGNFISYLTISSIQTAELYFHSRYKKKLLKVIIAILNKVSGTISNVFGEPFFQSYTCTHLIKLGESFISEFNAENTVYRFFMDVGEINFIDVIISYAYKYFPKAVHDFMGS</sequence>
<feature type="compositionally biased region" description="Acidic residues" evidence="2">
    <location>
        <begin position="5245"/>
        <end position="5263"/>
    </location>
</feature>
<feature type="compositionally biased region" description="Basic residues" evidence="2">
    <location>
        <begin position="3256"/>
        <end position="3268"/>
    </location>
</feature>
<feature type="compositionally biased region" description="Low complexity" evidence="2">
    <location>
        <begin position="659"/>
        <end position="674"/>
    </location>
</feature>
<feature type="coiled-coil region" evidence="1">
    <location>
        <begin position="857"/>
        <end position="884"/>
    </location>
</feature>
<feature type="region of interest" description="Disordered" evidence="2">
    <location>
        <begin position="4597"/>
        <end position="4625"/>
    </location>
</feature>
<dbReference type="Proteomes" id="UP000220605">
    <property type="component" value="Chromosome 9"/>
</dbReference>
<feature type="compositionally biased region" description="Low complexity" evidence="2">
    <location>
        <begin position="684"/>
        <end position="708"/>
    </location>
</feature>